<name>A0A7K0I6C4_PARDI</name>
<keyword evidence="1" id="KW-0812">Transmembrane</keyword>
<dbReference type="InterPro" id="IPR001036">
    <property type="entry name" value="Acrflvin-R"/>
</dbReference>
<sequence length="253" mass="27514">HHMYVRASDGGMSPLSRFVRLTKTNGPSDLTRFNLFNAISISGSPAQGYSSGQVLEAIGETAREVLPSNYTYEFGGISREESKTTNNATLIFLLCMVLVYLILCALYESVFIPFAVLLSVPCGLMGSFLFAWLFGLENNIYMQTGLIMIIGLLAKTAILLTEYAGKRRSEGMTLAQAAYSAAKVRLRPILMTVLSMVFGLVPLMMAHGVGANGSRSLATGVIGGMIVGTLALLFLVPSLFIVFQYIQERVKRN</sequence>
<feature type="transmembrane region" description="Helical" evidence="1">
    <location>
        <begin position="140"/>
        <end position="165"/>
    </location>
</feature>
<accession>A0A7K0I6C4</accession>
<comment type="caution">
    <text evidence="2">The sequence shown here is derived from an EMBL/GenBank/DDBJ whole genome shotgun (WGS) entry which is preliminary data.</text>
</comment>
<feature type="transmembrane region" description="Helical" evidence="1">
    <location>
        <begin position="88"/>
        <end position="107"/>
    </location>
</feature>
<organism evidence="2 3">
    <name type="scientific">Parabacteroides distasonis</name>
    <dbReference type="NCBI Taxonomy" id="823"/>
    <lineage>
        <taxon>Bacteria</taxon>
        <taxon>Pseudomonadati</taxon>
        <taxon>Bacteroidota</taxon>
        <taxon>Bacteroidia</taxon>
        <taxon>Bacteroidales</taxon>
        <taxon>Tannerellaceae</taxon>
        <taxon>Parabacteroides</taxon>
    </lineage>
</organism>
<reference evidence="2 3" key="1">
    <citation type="journal article" date="2019" name="Nat. Med.">
        <title>A library of human gut bacterial isolates paired with longitudinal multiomics data enables mechanistic microbiome research.</title>
        <authorList>
            <person name="Poyet M."/>
            <person name="Groussin M."/>
            <person name="Gibbons S.M."/>
            <person name="Avila-Pacheco J."/>
            <person name="Jiang X."/>
            <person name="Kearney S.M."/>
            <person name="Perrotta A.R."/>
            <person name="Berdy B."/>
            <person name="Zhao S."/>
            <person name="Lieberman T.D."/>
            <person name="Swanson P.K."/>
            <person name="Smith M."/>
            <person name="Roesemann S."/>
            <person name="Alexander J.E."/>
            <person name="Rich S.A."/>
            <person name="Livny J."/>
            <person name="Vlamakis H."/>
            <person name="Clish C."/>
            <person name="Bullock K."/>
            <person name="Deik A."/>
            <person name="Scott J."/>
            <person name="Pierce K.A."/>
            <person name="Xavier R.J."/>
            <person name="Alm E.J."/>
        </authorList>
    </citation>
    <scope>NUCLEOTIDE SEQUENCE [LARGE SCALE GENOMIC DNA]</scope>
    <source>
        <strain evidence="2 3">BIOML-A2</strain>
    </source>
</reference>
<evidence type="ECO:0000313" key="2">
    <source>
        <dbReference type="EMBL" id="MRZ57951.1"/>
    </source>
</evidence>
<feature type="transmembrane region" description="Helical" evidence="1">
    <location>
        <begin position="186"/>
        <end position="205"/>
    </location>
</feature>
<dbReference type="InterPro" id="IPR027463">
    <property type="entry name" value="AcrB_DN_DC_subdom"/>
</dbReference>
<dbReference type="PANTHER" id="PTHR32063">
    <property type="match status" value="1"/>
</dbReference>
<dbReference type="EMBL" id="WKNE01000268">
    <property type="protein sequence ID" value="MRZ57951.1"/>
    <property type="molecule type" value="Genomic_DNA"/>
</dbReference>
<dbReference type="RefSeq" id="WP_154398815.1">
    <property type="nucleotide sequence ID" value="NZ_WKNE01000268.1"/>
</dbReference>
<evidence type="ECO:0000256" key="1">
    <source>
        <dbReference type="SAM" id="Phobius"/>
    </source>
</evidence>
<keyword evidence="1" id="KW-1133">Transmembrane helix</keyword>
<dbReference type="Gene3D" id="1.20.1640.10">
    <property type="entry name" value="Multidrug efflux transporter AcrB transmembrane domain"/>
    <property type="match status" value="1"/>
</dbReference>
<gene>
    <name evidence="2" type="ORF">GKD68_25155</name>
</gene>
<keyword evidence="1" id="KW-0472">Membrane</keyword>
<dbReference type="SUPFAM" id="SSF82866">
    <property type="entry name" value="Multidrug efflux transporter AcrB transmembrane domain"/>
    <property type="match status" value="1"/>
</dbReference>
<dbReference type="GO" id="GO:0005886">
    <property type="term" value="C:plasma membrane"/>
    <property type="evidence" value="ECO:0007669"/>
    <property type="project" value="TreeGrafter"/>
</dbReference>
<proteinExistence type="predicted"/>
<dbReference type="PANTHER" id="PTHR32063:SF9">
    <property type="entry name" value="SIMILAR TO MULTIDRUG RESISTANCE PROTEIN MEXB"/>
    <property type="match status" value="1"/>
</dbReference>
<evidence type="ECO:0000313" key="3">
    <source>
        <dbReference type="Proteomes" id="UP000432516"/>
    </source>
</evidence>
<dbReference type="AlphaFoldDB" id="A0A7K0I6C4"/>
<protein>
    <submittedName>
        <fullName evidence="2">MMPL family transporter</fullName>
    </submittedName>
</protein>
<dbReference type="Gene3D" id="3.30.70.1440">
    <property type="entry name" value="Multidrug efflux transporter AcrB pore domain"/>
    <property type="match status" value="1"/>
</dbReference>
<dbReference type="PRINTS" id="PR00702">
    <property type="entry name" value="ACRIFLAVINRP"/>
</dbReference>
<dbReference type="Gene3D" id="3.30.2090.10">
    <property type="entry name" value="Multidrug efflux transporter AcrB TolC docking domain, DN and DC subdomains"/>
    <property type="match status" value="1"/>
</dbReference>
<feature type="transmembrane region" description="Helical" evidence="1">
    <location>
        <begin position="114"/>
        <end position="134"/>
    </location>
</feature>
<dbReference type="GO" id="GO:0042910">
    <property type="term" value="F:xenobiotic transmembrane transporter activity"/>
    <property type="evidence" value="ECO:0007669"/>
    <property type="project" value="TreeGrafter"/>
</dbReference>
<dbReference type="Proteomes" id="UP000432516">
    <property type="component" value="Unassembled WGS sequence"/>
</dbReference>
<feature type="transmembrane region" description="Helical" evidence="1">
    <location>
        <begin position="217"/>
        <end position="243"/>
    </location>
</feature>
<dbReference type="Pfam" id="PF00873">
    <property type="entry name" value="ACR_tran"/>
    <property type="match status" value="1"/>
</dbReference>
<feature type="non-terminal residue" evidence="2">
    <location>
        <position position="1"/>
    </location>
</feature>